<feature type="repeat" description="ANK" evidence="3">
    <location>
        <begin position="80"/>
        <end position="112"/>
    </location>
</feature>
<dbReference type="AlphaFoldDB" id="A0ABD2PWT8"/>
<dbReference type="InterPro" id="IPR002110">
    <property type="entry name" value="Ankyrin_rpt"/>
</dbReference>
<evidence type="ECO:0000256" key="3">
    <source>
        <dbReference type="PROSITE-ProRule" id="PRU00023"/>
    </source>
</evidence>
<dbReference type="InterPro" id="IPR036770">
    <property type="entry name" value="Ankyrin_rpt-contain_sf"/>
</dbReference>
<keyword evidence="5" id="KW-1185">Reference proteome</keyword>
<evidence type="ECO:0000256" key="1">
    <source>
        <dbReference type="ARBA" id="ARBA00022737"/>
    </source>
</evidence>
<dbReference type="SUPFAM" id="SSF48403">
    <property type="entry name" value="Ankyrin repeat"/>
    <property type="match status" value="1"/>
</dbReference>
<keyword evidence="1" id="KW-0677">Repeat</keyword>
<feature type="repeat" description="ANK" evidence="3">
    <location>
        <begin position="183"/>
        <end position="215"/>
    </location>
</feature>
<dbReference type="Gene3D" id="1.25.40.20">
    <property type="entry name" value="Ankyrin repeat-containing domain"/>
    <property type="match status" value="3"/>
</dbReference>
<feature type="repeat" description="ANK" evidence="3">
    <location>
        <begin position="47"/>
        <end position="79"/>
    </location>
</feature>
<reference evidence="4 5" key="1">
    <citation type="submission" date="2024-11" db="EMBL/GenBank/DDBJ databases">
        <title>Adaptive evolution of stress response genes in parasites aligns with host niche diversity.</title>
        <authorList>
            <person name="Hahn C."/>
            <person name="Resl P."/>
        </authorList>
    </citation>
    <scope>NUCLEOTIDE SEQUENCE [LARGE SCALE GENOMIC DNA]</scope>
    <source>
        <strain evidence="4">EGGRZ-B1_66</strain>
        <tissue evidence="4">Body</tissue>
    </source>
</reference>
<protein>
    <submittedName>
        <fullName evidence="4">Ankyrin repeat and EF-hand domain-containing protein 1</fullName>
    </submittedName>
</protein>
<organism evidence="4 5">
    <name type="scientific">Cichlidogyrus casuarinus</name>
    <dbReference type="NCBI Taxonomy" id="1844966"/>
    <lineage>
        <taxon>Eukaryota</taxon>
        <taxon>Metazoa</taxon>
        <taxon>Spiralia</taxon>
        <taxon>Lophotrochozoa</taxon>
        <taxon>Platyhelminthes</taxon>
        <taxon>Monogenea</taxon>
        <taxon>Monopisthocotylea</taxon>
        <taxon>Dactylogyridea</taxon>
        <taxon>Ancyrocephalidae</taxon>
        <taxon>Cichlidogyrus</taxon>
    </lineage>
</organism>
<evidence type="ECO:0000313" key="5">
    <source>
        <dbReference type="Proteomes" id="UP001626550"/>
    </source>
</evidence>
<accession>A0ABD2PWT8</accession>
<evidence type="ECO:0000313" key="4">
    <source>
        <dbReference type="EMBL" id="KAL3311377.1"/>
    </source>
</evidence>
<gene>
    <name evidence="4" type="primary">ANKRD5</name>
    <name evidence="4" type="ORF">Ciccas_010040</name>
</gene>
<dbReference type="Pfam" id="PF12796">
    <property type="entry name" value="Ank_2"/>
    <property type="match status" value="2"/>
</dbReference>
<dbReference type="EMBL" id="JBJKFK010002263">
    <property type="protein sequence ID" value="KAL3311377.1"/>
    <property type="molecule type" value="Genomic_DNA"/>
</dbReference>
<dbReference type="PROSITE" id="PS50088">
    <property type="entry name" value="ANK_REPEAT"/>
    <property type="match status" value="3"/>
</dbReference>
<dbReference type="PROSITE" id="PS50297">
    <property type="entry name" value="ANK_REP_REGION"/>
    <property type="match status" value="3"/>
</dbReference>
<evidence type="ECO:0000256" key="2">
    <source>
        <dbReference type="ARBA" id="ARBA00023043"/>
    </source>
</evidence>
<dbReference type="Proteomes" id="UP001626550">
    <property type="component" value="Unassembled WGS sequence"/>
</dbReference>
<dbReference type="PANTHER" id="PTHR24173">
    <property type="entry name" value="ANKYRIN REPEAT CONTAINING"/>
    <property type="match status" value="1"/>
</dbReference>
<sequence length="380" mass="41284">MPKANSRLEILQIRKLLNSLLKEDVEQIKKMLFHGLPYLIDLGEPEKGVTPLIHCVQHDHLKTLKALLKLGARVNEADNDGATPIMHAAKLGNLKAFRILQDFNANTNILDNHCRTVLFYCASASESHAECLKLALESKVDVDIQDVSGCTALNAACQSAQFNEKICKLLLLANANPNIPSNAGRTPLMEACKSGSGKVVAMLARRGADLEAKDGFGRTAIFDAASGGFVDTLVALSAFGASFDVYDKKENSPMHLAAKGNPLSCRFLGQRGCNAKAKNADGDLPKTVATDEGFRECLKEVKKAEKLFGKVVKNAEPWALRLYDFMVTHNDELADRIKNAAQEEAVYRQRQTIEAELAAKALEEGQAGDTSTMMGSARNA</sequence>
<feature type="non-terminal residue" evidence="4">
    <location>
        <position position="380"/>
    </location>
</feature>
<keyword evidence="2 3" id="KW-0040">ANK repeat</keyword>
<dbReference type="PANTHER" id="PTHR24173:SF74">
    <property type="entry name" value="ANKYRIN REPEAT DOMAIN-CONTAINING PROTEIN 16"/>
    <property type="match status" value="1"/>
</dbReference>
<proteinExistence type="predicted"/>
<name>A0ABD2PWT8_9PLAT</name>
<dbReference type="SMART" id="SM00248">
    <property type="entry name" value="ANK"/>
    <property type="match status" value="7"/>
</dbReference>
<comment type="caution">
    <text evidence="4">The sequence shown here is derived from an EMBL/GenBank/DDBJ whole genome shotgun (WGS) entry which is preliminary data.</text>
</comment>